<feature type="chain" id="PRO_5045106654" evidence="10">
    <location>
        <begin position="26"/>
        <end position="289"/>
    </location>
</feature>
<evidence type="ECO:0000259" key="11">
    <source>
        <dbReference type="PROSITE" id="PS52029"/>
    </source>
</evidence>
<keyword evidence="7 9" id="KW-0573">Peptidoglycan synthesis</keyword>
<protein>
    <submittedName>
        <fullName evidence="12">L,D-transpeptidase</fullName>
    </submittedName>
</protein>
<keyword evidence="6 9" id="KW-0133">Cell shape</keyword>
<dbReference type="InterPro" id="IPR050979">
    <property type="entry name" value="LD-transpeptidase"/>
</dbReference>
<comment type="caution">
    <text evidence="12">The sequence shown here is derived from an EMBL/GenBank/DDBJ whole genome shotgun (WGS) entry which is preliminary data.</text>
</comment>
<keyword evidence="3" id="KW-0328">Glycosyltransferase</keyword>
<evidence type="ECO:0000313" key="12">
    <source>
        <dbReference type="EMBL" id="NIY70990.1"/>
    </source>
</evidence>
<evidence type="ECO:0000256" key="5">
    <source>
        <dbReference type="ARBA" id="ARBA00022801"/>
    </source>
</evidence>
<evidence type="ECO:0000256" key="1">
    <source>
        <dbReference type="ARBA" id="ARBA00004752"/>
    </source>
</evidence>
<evidence type="ECO:0000256" key="4">
    <source>
        <dbReference type="ARBA" id="ARBA00022679"/>
    </source>
</evidence>
<comment type="pathway">
    <text evidence="1 9">Cell wall biogenesis; peptidoglycan biosynthesis.</text>
</comment>
<keyword evidence="13" id="KW-1185">Reference proteome</keyword>
<evidence type="ECO:0000256" key="3">
    <source>
        <dbReference type="ARBA" id="ARBA00022676"/>
    </source>
</evidence>
<dbReference type="InterPro" id="IPR005490">
    <property type="entry name" value="LD_TPept_cat_dom"/>
</dbReference>
<evidence type="ECO:0000256" key="7">
    <source>
        <dbReference type="ARBA" id="ARBA00022984"/>
    </source>
</evidence>
<dbReference type="Gene3D" id="2.40.440.10">
    <property type="entry name" value="L,D-transpeptidase catalytic domain-like"/>
    <property type="match status" value="1"/>
</dbReference>
<keyword evidence="8 9" id="KW-0961">Cell wall biogenesis/degradation</keyword>
<evidence type="ECO:0000256" key="8">
    <source>
        <dbReference type="ARBA" id="ARBA00023316"/>
    </source>
</evidence>
<name>A0ABX0VUA0_9RHOB</name>
<dbReference type="InterPro" id="IPR038063">
    <property type="entry name" value="Transpep_catalytic_dom"/>
</dbReference>
<dbReference type="PANTHER" id="PTHR30582:SF24">
    <property type="entry name" value="L,D-TRANSPEPTIDASE ERFK_SRFK-RELATED"/>
    <property type="match status" value="1"/>
</dbReference>
<feature type="active site" description="Proton donor/acceptor" evidence="9">
    <location>
        <position position="177"/>
    </location>
</feature>
<evidence type="ECO:0000256" key="2">
    <source>
        <dbReference type="ARBA" id="ARBA00005992"/>
    </source>
</evidence>
<organism evidence="12 13">
    <name type="scientific">Marivivens donghaensis</name>
    <dbReference type="NCBI Taxonomy" id="1699413"/>
    <lineage>
        <taxon>Bacteria</taxon>
        <taxon>Pseudomonadati</taxon>
        <taxon>Pseudomonadota</taxon>
        <taxon>Alphaproteobacteria</taxon>
        <taxon>Rhodobacterales</taxon>
        <taxon>Paracoccaceae</taxon>
        <taxon>Marivivens group</taxon>
        <taxon>Marivivens</taxon>
    </lineage>
</organism>
<dbReference type="RefSeq" id="WP_167635882.1">
    <property type="nucleotide sequence ID" value="NZ_JAATOP010000001.1"/>
</dbReference>
<sequence length="289" mass="32047">MKDLRLKIFKPLFAVLALSLAAACAPEPEPVEEPQPQNVVVPGYETIIDNGYAVAAVPSEYLDTPNRRFLVQYTGPAEPGQIEVDIYAKFLYWIMEDGTAWRYPIAVGRLGRSIRTDTVIKRKVEWPGWTPTANMLRNEPDVYGPFSGGIPGGLRSPLGARALYLYRGDRDTYFRIHGTNDLASIGNSGSAGCIRMFNQDIIHLFEQVPLGTRVVMRSEADSIDIEDEYYNRGMEMPARHVDPDEIYSDEAIAADRPIAEIIADEIANGELPADAEVELEGEHATDDSA</sequence>
<gene>
    <name evidence="12" type="ORF">HCZ30_00905</name>
</gene>
<accession>A0ABX0VUA0</accession>
<dbReference type="Proteomes" id="UP000709466">
    <property type="component" value="Unassembled WGS sequence"/>
</dbReference>
<evidence type="ECO:0000256" key="6">
    <source>
        <dbReference type="ARBA" id="ARBA00022960"/>
    </source>
</evidence>
<evidence type="ECO:0000256" key="10">
    <source>
        <dbReference type="SAM" id="SignalP"/>
    </source>
</evidence>
<dbReference type="EMBL" id="JAATOP010000001">
    <property type="protein sequence ID" value="NIY70990.1"/>
    <property type="molecule type" value="Genomic_DNA"/>
</dbReference>
<feature type="domain" description="L,D-TPase catalytic" evidence="11">
    <location>
        <begin position="80"/>
        <end position="217"/>
    </location>
</feature>
<keyword evidence="5" id="KW-0378">Hydrolase</keyword>
<dbReference type="PANTHER" id="PTHR30582">
    <property type="entry name" value="L,D-TRANSPEPTIDASE"/>
    <property type="match status" value="1"/>
</dbReference>
<dbReference type="SUPFAM" id="SSF141523">
    <property type="entry name" value="L,D-transpeptidase catalytic domain-like"/>
    <property type="match status" value="1"/>
</dbReference>
<evidence type="ECO:0000256" key="9">
    <source>
        <dbReference type="PROSITE-ProRule" id="PRU01373"/>
    </source>
</evidence>
<feature type="signal peptide" evidence="10">
    <location>
        <begin position="1"/>
        <end position="25"/>
    </location>
</feature>
<evidence type="ECO:0000313" key="13">
    <source>
        <dbReference type="Proteomes" id="UP000709466"/>
    </source>
</evidence>
<reference evidence="12 13" key="1">
    <citation type="submission" date="2020-03" db="EMBL/GenBank/DDBJ databases">
        <title>Bacterial isolates of synthetic phycosphere.</title>
        <authorList>
            <person name="Fu H."/>
            <person name="Moran M.A."/>
        </authorList>
    </citation>
    <scope>NUCLEOTIDE SEQUENCE [LARGE SCALE GENOMIC DNA]</scope>
    <source>
        <strain evidence="12 13">HF1</strain>
    </source>
</reference>
<dbReference type="PROSITE" id="PS51257">
    <property type="entry name" value="PROKAR_LIPOPROTEIN"/>
    <property type="match status" value="1"/>
</dbReference>
<feature type="active site" description="Nucleophile" evidence="9">
    <location>
        <position position="193"/>
    </location>
</feature>
<keyword evidence="10" id="KW-0732">Signal</keyword>
<comment type="similarity">
    <text evidence="2">Belongs to the YkuD family.</text>
</comment>
<proteinExistence type="inferred from homology"/>
<dbReference type="Pfam" id="PF03734">
    <property type="entry name" value="YkuD"/>
    <property type="match status" value="1"/>
</dbReference>
<dbReference type="CDD" id="cd16913">
    <property type="entry name" value="YkuD_like"/>
    <property type="match status" value="1"/>
</dbReference>
<dbReference type="PROSITE" id="PS52029">
    <property type="entry name" value="LD_TPASE"/>
    <property type="match status" value="1"/>
</dbReference>
<keyword evidence="4" id="KW-0808">Transferase</keyword>